<dbReference type="CDD" id="cd02947">
    <property type="entry name" value="TRX_family"/>
    <property type="match status" value="1"/>
</dbReference>
<dbReference type="PANTHER" id="PTHR45663:SF11">
    <property type="entry name" value="GEO12009P1"/>
    <property type="match status" value="1"/>
</dbReference>
<evidence type="ECO:0000259" key="1">
    <source>
        <dbReference type="PROSITE" id="PS51352"/>
    </source>
</evidence>
<feature type="domain" description="Thioredoxin" evidence="1">
    <location>
        <begin position="1"/>
        <end position="109"/>
    </location>
</feature>
<dbReference type="SUPFAM" id="SSF52833">
    <property type="entry name" value="Thioredoxin-like"/>
    <property type="match status" value="1"/>
</dbReference>
<proteinExistence type="predicted"/>
<dbReference type="OrthoDB" id="4964771at2"/>
<dbReference type="InterPro" id="IPR013766">
    <property type="entry name" value="Thioredoxin_domain"/>
</dbReference>
<name>A0A1G7UNS1_9PSED</name>
<sequence length="113" mass="12321">MAEIISLGTDNFSRVVNHGLDEAVIYFFASWCRPCRTMRPVFDELVLRGLPSGVSFGIVDIGQAPTIAQTYGIRSVPSVGIFRQGKLLAVVPGEVSIDEVLSRVQRALGPQFL</sequence>
<dbReference type="Proteomes" id="UP000182894">
    <property type="component" value="Unassembled WGS sequence"/>
</dbReference>
<keyword evidence="3" id="KW-1185">Reference proteome</keyword>
<evidence type="ECO:0000313" key="3">
    <source>
        <dbReference type="Proteomes" id="UP000182894"/>
    </source>
</evidence>
<dbReference type="EMBL" id="FNCO01000002">
    <property type="protein sequence ID" value="SDG49156.1"/>
    <property type="molecule type" value="Genomic_DNA"/>
</dbReference>
<dbReference type="Pfam" id="PF00085">
    <property type="entry name" value="Thioredoxin"/>
    <property type="match status" value="1"/>
</dbReference>
<dbReference type="AlphaFoldDB" id="A0A1G7UNS1"/>
<protein>
    <submittedName>
        <fullName evidence="2">Thioredoxin 1</fullName>
    </submittedName>
</protein>
<reference evidence="3" key="1">
    <citation type="submission" date="2016-10" db="EMBL/GenBank/DDBJ databases">
        <authorList>
            <person name="Varghese N."/>
            <person name="Submissions S."/>
        </authorList>
    </citation>
    <scope>NUCLEOTIDE SEQUENCE [LARGE SCALE GENOMIC DNA]</scope>
    <source>
        <strain evidence="3">ATCC 700689</strain>
    </source>
</reference>
<dbReference type="InterPro" id="IPR036249">
    <property type="entry name" value="Thioredoxin-like_sf"/>
</dbReference>
<dbReference type="RefSeq" id="WP_074750578.1">
    <property type="nucleotide sequence ID" value="NZ_FNCO01000002.1"/>
</dbReference>
<dbReference type="PANTHER" id="PTHR45663">
    <property type="entry name" value="GEO12009P1"/>
    <property type="match status" value="1"/>
</dbReference>
<dbReference type="GO" id="GO:0005737">
    <property type="term" value="C:cytoplasm"/>
    <property type="evidence" value="ECO:0007669"/>
    <property type="project" value="TreeGrafter"/>
</dbReference>
<dbReference type="PROSITE" id="PS51352">
    <property type="entry name" value="THIOREDOXIN_2"/>
    <property type="match status" value="1"/>
</dbReference>
<dbReference type="STRING" id="89065.SAMN05216605_102230"/>
<gene>
    <name evidence="2" type="ORF">SAMN05216605_102230</name>
</gene>
<dbReference type="GO" id="GO:0015035">
    <property type="term" value="F:protein-disulfide reductase activity"/>
    <property type="evidence" value="ECO:0007669"/>
    <property type="project" value="TreeGrafter"/>
</dbReference>
<accession>A0A1G7UNS1</accession>
<organism evidence="2 3">
    <name type="scientific">Pseudomonas abietaniphila</name>
    <dbReference type="NCBI Taxonomy" id="89065"/>
    <lineage>
        <taxon>Bacteria</taxon>
        <taxon>Pseudomonadati</taxon>
        <taxon>Pseudomonadota</taxon>
        <taxon>Gammaproteobacteria</taxon>
        <taxon>Pseudomonadales</taxon>
        <taxon>Pseudomonadaceae</taxon>
        <taxon>Pseudomonas</taxon>
    </lineage>
</organism>
<dbReference type="Gene3D" id="3.40.30.10">
    <property type="entry name" value="Glutaredoxin"/>
    <property type="match status" value="1"/>
</dbReference>
<evidence type="ECO:0000313" key="2">
    <source>
        <dbReference type="EMBL" id="SDG49156.1"/>
    </source>
</evidence>